<gene>
    <name evidence="2" type="ORF">BINO364_LOCUS12544</name>
</gene>
<feature type="non-terminal residue" evidence="2">
    <location>
        <position position="260"/>
    </location>
</feature>
<feature type="region of interest" description="Disordered" evidence="1">
    <location>
        <begin position="1"/>
        <end position="27"/>
    </location>
</feature>
<organism evidence="2 3">
    <name type="scientific">Brenthis ino</name>
    <name type="common">lesser marbled fritillary</name>
    <dbReference type="NCBI Taxonomy" id="405034"/>
    <lineage>
        <taxon>Eukaryota</taxon>
        <taxon>Metazoa</taxon>
        <taxon>Ecdysozoa</taxon>
        <taxon>Arthropoda</taxon>
        <taxon>Hexapoda</taxon>
        <taxon>Insecta</taxon>
        <taxon>Pterygota</taxon>
        <taxon>Neoptera</taxon>
        <taxon>Endopterygota</taxon>
        <taxon>Lepidoptera</taxon>
        <taxon>Glossata</taxon>
        <taxon>Ditrysia</taxon>
        <taxon>Papilionoidea</taxon>
        <taxon>Nymphalidae</taxon>
        <taxon>Heliconiinae</taxon>
        <taxon>Argynnini</taxon>
        <taxon>Brenthis</taxon>
    </lineage>
</organism>
<evidence type="ECO:0000256" key="1">
    <source>
        <dbReference type="SAM" id="MobiDB-lite"/>
    </source>
</evidence>
<dbReference type="AlphaFoldDB" id="A0A8J9YDW4"/>
<proteinExistence type="predicted"/>
<evidence type="ECO:0000313" key="3">
    <source>
        <dbReference type="Proteomes" id="UP000838878"/>
    </source>
</evidence>
<accession>A0A8J9YDW4</accession>
<name>A0A8J9YDW4_9NEOP</name>
<sequence>MGDVMVASTPVWEHQVPDPPTKRRTAPNCAKGKNDFPLCCRSGRTTGLPILRIAQARGWCFSCLGDHYQRACPDTHPCPVLQRAALETAVCANANGRRDHAGSPFGRVSPRSGYVSGRRDQSRSFESGSPPPRCADCVAVDRRHGSAVQPHGLVCEWTPGPVRSLESRSPPLPSRDQSRSPRGRVPTITVMQVRYDCHPPPLAERPRLESRNPRYGRSRGYKPPTMARGSRHRGEAEFKPFPLSDAPSRHCGVRSPPRKH</sequence>
<dbReference type="Proteomes" id="UP000838878">
    <property type="component" value="Chromosome 6"/>
</dbReference>
<protein>
    <submittedName>
        <fullName evidence="2">Uncharacterized protein</fullName>
    </submittedName>
</protein>
<reference evidence="2" key="1">
    <citation type="submission" date="2021-12" db="EMBL/GenBank/DDBJ databases">
        <authorList>
            <person name="Martin H S."/>
        </authorList>
    </citation>
    <scope>NUCLEOTIDE SEQUENCE</scope>
</reference>
<dbReference type="EMBL" id="OV170226">
    <property type="protein sequence ID" value="CAH0727169.1"/>
    <property type="molecule type" value="Genomic_DNA"/>
</dbReference>
<evidence type="ECO:0000313" key="2">
    <source>
        <dbReference type="EMBL" id="CAH0727169.1"/>
    </source>
</evidence>
<feature type="region of interest" description="Disordered" evidence="1">
    <location>
        <begin position="98"/>
        <end position="132"/>
    </location>
</feature>
<keyword evidence="3" id="KW-1185">Reference proteome</keyword>
<feature type="region of interest" description="Disordered" evidence="1">
    <location>
        <begin position="159"/>
        <end position="260"/>
    </location>
</feature>